<comment type="caution">
    <text evidence="1">The sequence shown here is derived from an EMBL/GenBank/DDBJ whole genome shotgun (WGS) entry which is preliminary data.</text>
</comment>
<reference evidence="1 2" key="1">
    <citation type="submission" date="2018-02" db="EMBL/GenBank/DDBJ databases">
        <title>Comparative genomes isolates from brazilian mangrove.</title>
        <authorList>
            <person name="Araujo J.E."/>
            <person name="Taketani R.G."/>
            <person name="Silva M.C.P."/>
            <person name="Loureco M.V."/>
            <person name="Andreote F.D."/>
        </authorList>
    </citation>
    <scope>NUCLEOTIDE SEQUENCE [LARGE SCALE GENOMIC DNA]</scope>
    <source>
        <strain evidence="1 2">HEX-2 MGV</strain>
    </source>
</reference>
<gene>
    <name evidence="1" type="ORF">C5Y96_14105</name>
</gene>
<dbReference type="RefSeq" id="WP_105354449.1">
    <property type="nucleotide sequence ID" value="NZ_PUIA01000038.1"/>
</dbReference>
<protein>
    <submittedName>
        <fullName evidence="1">Uncharacterized protein</fullName>
    </submittedName>
</protein>
<evidence type="ECO:0000313" key="1">
    <source>
        <dbReference type="EMBL" id="PQO30599.1"/>
    </source>
</evidence>
<dbReference type="EMBL" id="PUIA01000038">
    <property type="protein sequence ID" value="PQO30599.1"/>
    <property type="molecule type" value="Genomic_DNA"/>
</dbReference>
<name>A0A2S8FEL2_9BACT</name>
<sequence>MKVFRIHPEYNARSDYYGQLVNAGRTLMHTPQSCVGSVLSQWPSDLIFSVEGEGAVCDVLPTPMELLFSEKAKSKLDPICGDHAEWLPVQVEPLGAMYLFHPTSVVTLGAQAVYRQRSPGDNIIEVRKYDFDSPENLPPCFLIPQPESSPAGQQGGSVSGVFVTDTLRDAFYAFRGIDFACVYTSPEMK</sequence>
<dbReference type="AlphaFoldDB" id="A0A2S8FEL2"/>
<evidence type="ECO:0000313" key="2">
    <source>
        <dbReference type="Proteomes" id="UP000240009"/>
    </source>
</evidence>
<dbReference type="Proteomes" id="UP000240009">
    <property type="component" value="Unassembled WGS sequence"/>
</dbReference>
<proteinExistence type="predicted"/>
<accession>A0A2S8FEL2</accession>
<organism evidence="1 2">
    <name type="scientific">Blastopirellula marina</name>
    <dbReference type="NCBI Taxonomy" id="124"/>
    <lineage>
        <taxon>Bacteria</taxon>
        <taxon>Pseudomonadati</taxon>
        <taxon>Planctomycetota</taxon>
        <taxon>Planctomycetia</taxon>
        <taxon>Pirellulales</taxon>
        <taxon>Pirellulaceae</taxon>
        <taxon>Blastopirellula</taxon>
    </lineage>
</organism>